<reference evidence="3 4" key="1">
    <citation type="submission" date="2021-08" db="EMBL/GenBank/DDBJ databases">
        <title>WGS assembly of Ceratopteris richardii.</title>
        <authorList>
            <person name="Marchant D.B."/>
            <person name="Chen G."/>
            <person name="Jenkins J."/>
            <person name="Shu S."/>
            <person name="Leebens-Mack J."/>
            <person name="Grimwood J."/>
            <person name="Schmutz J."/>
            <person name="Soltis P."/>
            <person name="Soltis D."/>
            <person name="Chen Z.-H."/>
        </authorList>
    </citation>
    <scope>NUCLEOTIDE SEQUENCE [LARGE SCALE GENOMIC DNA]</scope>
    <source>
        <strain evidence="3">Whitten #5841</strain>
        <tissue evidence="3">Leaf</tissue>
    </source>
</reference>
<proteinExistence type="predicted"/>
<dbReference type="InterPro" id="IPR043424">
    <property type="entry name" value="BLT-like"/>
</dbReference>
<feature type="region of interest" description="Disordered" evidence="2">
    <location>
        <begin position="610"/>
        <end position="723"/>
    </location>
</feature>
<evidence type="ECO:0000256" key="2">
    <source>
        <dbReference type="SAM" id="MobiDB-lite"/>
    </source>
</evidence>
<comment type="caution">
    <text evidence="3">The sequence shown here is derived from an EMBL/GenBank/DDBJ whole genome shotgun (WGS) entry which is preliminary data.</text>
</comment>
<protein>
    <submittedName>
        <fullName evidence="3">Uncharacterized protein</fullName>
    </submittedName>
</protein>
<gene>
    <name evidence="3" type="ORF">KP509_23G055700</name>
</gene>
<evidence type="ECO:0000313" key="4">
    <source>
        <dbReference type="Proteomes" id="UP000825935"/>
    </source>
</evidence>
<dbReference type="Proteomes" id="UP000825935">
    <property type="component" value="Chromosome 23"/>
</dbReference>
<keyword evidence="4" id="KW-1185">Reference proteome</keyword>
<sequence length="723" mass="81000">MHSIYALVAQCDANSATCILPACFEDHDSPLTEVSGEGDFMTGSLVSARKLAASFWEQYRIQTLDGESSINQTPQLEAQQSCSVIPHQVPKPLEDTRQLRELPSLKNMASCQSDDFVNVLHRVKSVEEIQSWHTAALQKMKLDMEEVIKQVQGLHFSQTAALKELNSSLQKFVEQTSLFARKEHERTRFIFTQLREEMKDDKDTSRLLRTQNRKLSKELKVASMAAADAREKLERERKARKMLEEVCDELAREIGEDKAEVELLKRQQENSTKRLEEELRAIKMAALWQDEISKKDNPSETKTEMTEGDVKECTTLKENLASESVFGAGFFGPCEPEGGSDMFGKQEGAMDSHNEGKYNWQTIGRVKNRICDGELEDDELLAYPCNGAVSSGVSSSGKDIEYDTSEVAHKNNVKLRHHQDEAFSNGAKHRKSPGAKLQRPRRLRRSMHSRAQQRRKAGGSTSDLWRHREISAWMSSDDEHYQQRRQIANQVFMLPSERDVNDDNNAFRNVTSEKVQNRGDILDQVLSSSLQARSHRRHSAFSQLGSGRRSENSHEFESVDVPAASRSDDEATNCMILRDVPKGKETRLVEGDLRGAGYGGFEASGILNSRPAPSAKTFKPQPSLWSPTPPDTFSSVHGCRIKPSPPQVEQEERRQATASSILNGHVTVLKGSTGKEAANEDSKFVAAARSEGVQDHSNGGNQPPKAAKPSFRFSPLRQRVPHG</sequence>
<dbReference type="AlphaFoldDB" id="A0A8T2S328"/>
<evidence type="ECO:0000256" key="1">
    <source>
        <dbReference type="SAM" id="Coils"/>
    </source>
</evidence>
<feature type="region of interest" description="Disordered" evidence="2">
    <location>
        <begin position="421"/>
        <end position="463"/>
    </location>
</feature>
<feature type="compositionally biased region" description="Polar residues" evidence="2">
    <location>
        <begin position="623"/>
        <end position="635"/>
    </location>
</feature>
<dbReference type="EMBL" id="CM035428">
    <property type="protein sequence ID" value="KAH7302088.1"/>
    <property type="molecule type" value="Genomic_DNA"/>
</dbReference>
<feature type="compositionally biased region" description="Basic residues" evidence="2">
    <location>
        <begin position="427"/>
        <end position="457"/>
    </location>
</feature>
<dbReference type="PANTHER" id="PTHR31071:SF2">
    <property type="entry name" value="ACTIN CYTOSKELETON-REGULATORY COMPLEX PAN-LIKE PROTEIN"/>
    <property type="match status" value="1"/>
</dbReference>
<evidence type="ECO:0000313" key="3">
    <source>
        <dbReference type="EMBL" id="KAH7302088.1"/>
    </source>
</evidence>
<accession>A0A8T2S328</accession>
<organism evidence="3 4">
    <name type="scientific">Ceratopteris richardii</name>
    <name type="common">Triangle waterfern</name>
    <dbReference type="NCBI Taxonomy" id="49495"/>
    <lineage>
        <taxon>Eukaryota</taxon>
        <taxon>Viridiplantae</taxon>
        <taxon>Streptophyta</taxon>
        <taxon>Embryophyta</taxon>
        <taxon>Tracheophyta</taxon>
        <taxon>Polypodiopsida</taxon>
        <taxon>Polypodiidae</taxon>
        <taxon>Polypodiales</taxon>
        <taxon>Pteridineae</taxon>
        <taxon>Pteridaceae</taxon>
        <taxon>Parkerioideae</taxon>
        <taxon>Ceratopteris</taxon>
    </lineage>
</organism>
<dbReference type="PANTHER" id="PTHR31071">
    <property type="entry name" value="GB|AAF24581.1"/>
    <property type="match status" value="1"/>
</dbReference>
<name>A0A8T2S328_CERRI</name>
<feature type="compositionally biased region" description="Basic and acidic residues" evidence="2">
    <location>
        <begin position="548"/>
        <end position="557"/>
    </location>
</feature>
<feature type="coiled-coil region" evidence="1">
    <location>
        <begin position="212"/>
        <end position="285"/>
    </location>
</feature>
<keyword evidence="1" id="KW-0175">Coiled coil</keyword>
<feature type="region of interest" description="Disordered" evidence="2">
    <location>
        <begin position="532"/>
        <end position="568"/>
    </location>
</feature>